<dbReference type="EMBL" id="CACRXK020008517">
    <property type="protein sequence ID" value="CAB4014962.1"/>
    <property type="molecule type" value="Genomic_DNA"/>
</dbReference>
<evidence type="ECO:0000313" key="4">
    <source>
        <dbReference type="Proteomes" id="UP001152795"/>
    </source>
</evidence>
<dbReference type="Pfam" id="PF00090">
    <property type="entry name" value="TSP_1"/>
    <property type="match status" value="2"/>
</dbReference>
<dbReference type="PRINTS" id="PR00837">
    <property type="entry name" value="V5TPXLIKE"/>
</dbReference>
<dbReference type="Proteomes" id="UP001152795">
    <property type="component" value="Unassembled WGS sequence"/>
</dbReference>
<evidence type="ECO:0000256" key="1">
    <source>
        <dbReference type="ARBA" id="ARBA00004613"/>
    </source>
</evidence>
<keyword evidence="2" id="KW-0964">Secreted</keyword>
<comment type="caution">
    <text evidence="3">The sequence shown here is derived from an EMBL/GenBank/DDBJ whole genome shotgun (WGS) entry which is preliminary data.</text>
</comment>
<reference evidence="3" key="1">
    <citation type="submission" date="2020-04" db="EMBL/GenBank/DDBJ databases">
        <authorList>
            <person name="Alioto T."/>
            <person name="Alioto T."/>
            <person name="Gomez Garrido J."/>
        </authorList>
    </citation>
    <scope>NUCLEOTIDE SEQUENCE</scope>
    <source>
        <strain evidence="3">A484AB</strain>
    </source>
</reference>
<keyword evidence="4" id="KW-1185">Reference proteome</keyword>
<dbReference type="SUPFAM" id="SSF82895">
    <property type="entry name" value="TSP-1 type 1 repeat"/>
    <property type="match status" value="2"/>
</dbReference>
<dbReference type="PANTHER" id="PTHR13723">
    <property type="entry name" value="ADAMTS A DISINTEGRIN AND METALLOPROTEASE WITH THROMBOSPONDIN MOTIFS PROTEASE"/>
    <property type="match status" value="1"/>
</dbReference>
<dbReference type="SMART" id="SM00198">
    <property type="entry name" value="SCP"/>
    <property type="match status" value="1"/>
</dbReference>
<dbReference type="OrthoDB" id="337038at2759"/>
<dbReference type="InterPro" id="IPR014044">
    <property type="entry name" value="CAP_dom"/>
</dbReference>
<dbReference type="AlphaFoldDB" id="A0A6S7JD96"/>
<dbReference type="CDD" id="cd05382">
    <property type="entry name" value="CAP_GAPR1-like"/>
    <property type="match status" value="1"/>
</dbReference>
<comment type="subcellular location">
    <subcellularLocation>
        <location evidence="1">Secreted</location>
    </subcellularLocation>
</comment>
<dbReference type="InterPro" id="IPR000884">
    <property type="entry name" value="TSP1_rpt"/>
</dbReference>
<dbReference type="InterPro" id="IPR050439">
    <property type="entry name" value="ADAMTS_ADAMTS-like"/>
</dbReference>
<protein>
    <submittedName>
        <fullName evidence="3">Uncharacterized protein</fullName>
    </submittedName>
</protein>
<dbReference type="SMART" id="SM00209">
    <property type="entry name" value="TSP1"/>
    <property type="match status" value="2"/>
</dbReference>
<dbReference type="GO" id="GO:0005576">
    <property type="term" value="C:extracellular region"/>
    <property type="evidence" value="ECO:0007669"/>
    <property type="project" value="UniProtKB-SubCell"/>
</dbReference>
<gene>
    <name evidence="3" type="ORF">PACLA_8A053620</name>
</gene>
<dbReference type="GO" id="GO:0006508">
    <property type="term" value="P:proteolysis"/>
    <property type="evidence" value="ECO:0007669"/>
    <property type="project" value="TreeGrafter"/>
</dbReference>
<sequence>MKMKGVIVVILLVQCFVVFGKPRPKRQVNAGFNLAAFRQDQLNLHNHYRQLHGVLPLTLDTVLSKEAQDYAEYLKTNKMFQHCGATTCNPSGAGESLANVANATLHWYKEVHDYNYCSFLQGRATTRPGSEGKMIFHFTQVVWSSTKKLGIGYAQSADGKDTYVVARYSPAGNFFGQFTDNVPRAPYLVNKYQENCNGVNGGFTAWSEPGPCSKSCGKGIRFQTRSCIYPKPSYNGRDCSGESKRLSPYWCNSQNCVTDVNERAQQCKARGYSANSYNFGGQNDCNLFCQEPSMSNFYYPRGNVEDGTLCSNKKGACVDGVCVLLSEDPAGTNPLSATTQPPATVAGQITVAGTTQGPTNQPTTVEHVTTMSTLPPATTAAMTTQAPTTTMGPTTLPPTTFPPIVINGGYSEWSQPDPCSKTCGGGISFRTRTCLTPQPGGGCIGPSREVYNVWCNPQPCEPPTPERNLQCNKRGYEPEGHNFGGVDECYLYCRDSQSGYFFYRGAVDPGTPCNKSTGACVDHVCVPMMYEPGTLIEGIYTSVPSSSYWKNIILAIPNGATNIRVIHNNHDAEAVVGYRSSTAYGYDAASMVKGVRVMYHMNSDITIDGPVYPTGGHQLVVYALGDTQADILFKYTPPL</sequence>
<dbReference type="SUPFAM" id="SSF55797">
    <property type="entry name" value="PR-1-like"/>
    <property type="match status" value="1"/>
</dbReference>
<accession>A0A6S7JD96</accession>
<name>A0A6S7JD96_PARCT</name>
<dbReference type="InterPro" id="IPR001283">
    <property type="entry name" value="CRISP-related"/>
</dbReference>
<dbReference type="InterPro" id="IPR035940">
    <property type="entry name" value="CAP_sf"/>
</dbReference>
<dbReference type="InterPro" id="IPR036383">
    <property type="entry name" value="TSP1_rpt_sf"/>
</dbReference>
<organism evidence="3 4">
    <name type="scientific">Paramuricea clavata</name>
    <name type="common">Red gorgonian</name>
    <name type="synonym">Violescent sea-whip</name>
    <dbReference type="NCBI Taxonomy" id="317549"/>
    <lineage>
        <taxon>Eukaryota</taxon>
        <taxon>Metazoa</taxon>
        <taxon>Cnidaria</taxon>
        <taxon>Anthozoa</taxon>
        <taxon>Octocorallia</taxon>
        <taxon>Malacalcyonacea</taxon>
        <taxon>Plexauridae</taxon>
        <taxon>Paramuricea</taxon>
    </lineage>
</organism>
<dbReference type="Gene3D" id="2.20.100.10">
    <property type="entry name" value="Thrombospondin type-1 (TSP1) repeat"/>
    <property type="match status" value="2"/>
</dbReference>
<dbReference type="Gene3D" id="3.40.33.10">
    <property type="entry name" value="CAP"/>
    <property type="match status" value="1"/>
</dbReference>
<evidence type="ECO:0000256" key="2">
    <source>
        <dbReference type="ARBA" id="ARBA00022525"/>
    </source>
</evidence>
<dbReference type="PROSITE" id="PS50092">
    <property type="entry name" value="TSP1"/>
    <property type="match status" value="2"/>
</dbReference>
<dbReference type="PANTHER" id="PTHR13723:SF200">
    <property type="entry name" value="ADAM METALLOPEPTIDASE WITH THROMBOSPONDIN TYPE 1 MOTIF B, ISOFORM B"/>
    <property type="match status" value="1"/>
</dbReference>
<proteinExistence type="predicted"/>
<dbReference type="InterPro" id="IPR034113">
    <property type="entry name" value="SCP_GAPR1-like"/>
</dbReference>
<dbReference type="Pfam" id="PF00188">
    <property type="entry name" value="CAP"/>
    <property type="match status" value="1"/>
</dbReference>
<dbReference type="GO" id="GO:0030198">
    <property type="term" value="P:extracellular matrix organization"/>
    <property type="evidence" value="ECO:0007669"/>
    <property type="project" value="TreeGrafter"/>
</dbReference>
<evidence type="ECO:0000313" key="3">
    <source>
        <dbReference type="EMBL" id="CAB4014962.1"/>
    </source>
</evidence>
<dbReference type="GO" id="GO:0004222">
    <property type="term" value="F:metalloendopeptidase activity"/>
    <property type="evidence" value="ECO:0007669"/>
    <property type="project" value="TreeGrafter"/>
</dbReference>
<dbReference type="GO" id="GO:0031012">
    <property type="term" value="C:extracellular matrix"/>
    <property type="evidence" value="ECO:0007669"/>
    <property type="project" value="TreeGrafter"/>
</dbReference>